<dbReference type="EMBL" id="CP089984">
    <property type="protein sequence ID" value="WXB11013.1"/>
    <property type="molecule type" value="Genomic_DNA"/>
</dbReference>
<dbReference type="PANTHER" id="PTHR30183:SF3">
    <property type="entry name" value="MOLYBDENUM TRANSPORT SYSTEM PERMEASE PROTEIN MODB"/>
    <property type="match status" value="1"/>
</dbReference>
<feature type="transmembrane region" description="Helical" evidence="10">
    <location>
        <begin position="137"/>
        <end position="155"/>
    </location>
</feature>
<evidence type="ECO:0000256" key="6">
    <source>
        <dbReference type="ARBA" id="ARBA00022505"/>
    </source>
</evidence>
<gene>
    <name evidence="13" type="primary">modB</name>
    <name evidence="13" type="ORF">LZC94_24395</name>
</gene>
<evidence type="ECO:0000256" key="7">
    <source>
        <dbReference type="ARBA" id="ARBA00022692"/>
    </source>
</evidence>
<keyword evidence="4 10" id="KW-0813">Transport</keyword>
<accession>A0ABZ2LJ90</accession>
<dbReference type="Proteomes" id="UP001370348">
    <property type="component" value="Chromosome"/>
</dbReference>
<feature type="transmembrane region" description="Helical" evidence="10">
    <location>
        <begin position="6"/>
        <end position="31"/>
    </location>
</feature>
<feature type="transmembrane region" description="Helical" evidence="10">
    <location>
        <begin position="38"/>
        <end position="60"/>
    </location>
</feature>
<evidence type="ECO:0000256" key="1">
    <source>
        <dbReference type="ARBA" id="ARBA00002949"/>
    </source>
</evidence>
<sequence>MSPLALSLFVATVSTLVAAVAGLAIAALLATRRFPGRALLDVIITLPMVMPPTVLGYYLLVLLGRKSAIGHVYETLTGSSIVFTRTGAVCAAAVGALPIVVKSGRAALEEIDPRLIFAARTLGASPWRAFFTVRLPLAARGIIAASMLAFARALGDFGVTLMVAGNIPGETQTASLAIFDAILAQRDDDAFALVVVLTLVATAVLYSVNKLTERHRT</sequence>
<dbReference type="PROSITE" id="PS50928">
    <property type="entry name" value="ABC_TM1"/>
    <property type="match status" value="1"/>
</dbReference>
<dbReference type="PANTHER" id="PTHR30183">
    <property type="entry name" value="MOLYBDENUM TRANSPORT SYSTEM PERMEASE PROTEIN MODB"/>
    <property type="match status" value="1"/>
</dbReference>
<evidence type="ECO:0000256" key="2">
    <source>
        <dbReference type="ARBA" id="ARBA00004651"/>
    </source>
</evidence>
<evidence type="ECO:0000256" key="3">
    <source>
        <dbReference type="ARBA" id="ARBA00007069"/>
    </source>
</evidence>
<evidence type="ECO:0000256" key="9">
    <source>
        <dbReference type="ARBA" id="ARBA00023136"/>
    </source>
</evidence>
<evidence type="ECO:0000313" key="13">
    <source>
        <dbReference type="EMBL" id="WXB11013.1"/>
    </source>
</evidence>
<keyword evidence="8 10" id="KW-1133">Transmembrane helix</keyword>
<proteinExistence type="inferred from homology"/>
<evidence type="ECO:0000259" key="12">
    <source>
        <dbReference type="PROSITE" id="PS50928"/>
    </source>
</evidence>
<reference evidence="13 14" key="1">
    <citation type="submission" date="2021-12" db="EMBL/GenBank/DDBJ databases">
        <title>Discovery of the Pendulisporaceae a myxobacterial family with distinct sporulation behavior and unique specialized metabolism.</title>
        <authorList>
            <person name="Garcia R."/>
            <person name="Popoff A."/>
            <person name="Bader C.D."/>
            <person name="Loehr J."/>
            <person name="Walesch S."/>
            <person name="Walt C."/>
            <person name="Boldt J."/>
            <person name="Bunk B."/>
            <person name="Haeckl F.J.F.P.J."/>
            <person name="Gunesch A.P."/>
            <person name="Birkelbach J."/>
            <person name="Nuebel U."/>
            <person name="Pietschmann T."/>
            <person name="Bach T."/>
            <person name="Mueller R."/>
        </authorList>
    </citation>
    <scope>NUCLEOTIDE SEQUENCE [LARGE SCALE GENOMIC DNA]</scope>
    <source>
        <strain evidence="13 14">MSr11954</strain>
    </source>
</reference>
<dbReference type="SUPFAM" id="SSF161098">
    <property type="entry name" value="MetI-like"/>
    <property type="match status" value="1"/>
</dbReference>
<keyword evidence="6 11" id="KW-0500">Molybdenum</keyword>
<dbReference type="InterPro" id="IPR035906">
    <property type="entry name" value="MetI-like_sf"/>
</dbReference>
<keyword evidence="7 10" id="KW-0812">Transmembrane</keyword>
<keyword evidence="5 11" id="KW-1003">Cell membrane</keyword>
<dbReference type="InterPro" id="IPR011867">
    <property type="entry name" value="ModB_ABC"/>
</dbReference>
<name>A0ABZ2LJ90_9BACT</name>
<comment type="similarity">
    <text evidence="3 11">Belongs to the binding-protein-dependent transport system permease family. CysTW subfamily.</text>
</comment>
<dbReference type="RefSeq" id="WP_394820628.1">
    <property type="nucleotide sequence ID" value="NZ_CP089984.1"/>
</dbReference>
<evidence type="ECO:0000256" key="11">
    <source>
        <dbReference type="RuleBase" id="RU365097"/>
    </source>
</evidence>
<feature type="transmembrane region" description="Helical" evidence="10">
    <location>
        <begin position="190"/>
        <end position="208"/>
    </location>
</feature>
<dbReference type="InterPro" id="IPR000515">
    <property type="entry name" value="MetI-like"/>
</dbReference>
<evidence type="ECO:0000313" key="14">
    <source>
        <dbReference type="Proteomes" id="UP001370348"/>
    </source>
</evidence>
<keyword evidence="14" id="KW-1185">Reference proteome</keyword>
<protein>
    <recommendedName>
        <fullName evidence="11">Molybdenum transport system permease</fullName>
    </recommendedName>
</protein>
<dbReference type="Pfam" id="PF00528">
    <property type="entry name" value="BPD_transp_1"/>
    <property type="match status" value="1"/>
</dbReference>
<evidence type="ECO:0000256" key="5">
    <source>
        <dbReference type="ARBA" id="ARBA00022475"/>
    </source>
</evidence>
<dbReference type="NCBIfam" id="TIGR02141">
    <property type="entry name" value="modB_ABC"/>
    <property type="match status" value="1"/>
</dbReference>
<evidence type="ECO:0000256" key="4">
    <source>
        <dbReference type="ARBA" id="ARBA00022448"/>
    </source>
</evidence>
<comment type="subcellular location">
    <subcellularLocation>
        <location evidence="2 10">Cell membrane</location>
        <topology evidence="2 10">Multi-pass membrane protein</topology>
    </subcellularLocation>
</comment>
<comment type="function">
    <text evidence="1 11">Part of the binding-protein-dependent transport system for molybdenum; probably responsible for the translocation of the substrate across the membrane.</text>
</comment>
<organism evidence="13 14">
    <name type="scientific">Pendulispora albinea</name>
    <dbReference type="NCBI Taxonomy" id="2741071"/>
    <lineage>
        <taxon>Bacteria</taxon>
        <taxon>Pseudomonadati</taxon>
        <taxon>Myxococcota</taxon>
        <taxon>Myxococcia</taxon>
        <taxon>Myxococcales</taxon>
        <taxon>Sorangiineae</taxon>
        <taxon>Pendulisporaceae</taxon>
        <taxon>Pendulispora</taxon>
    </lineage>
</organism>
<comment type="caution">
    <text evidence="11">Lacks conserved residue(s) required for the propagation of feature annotation.</text>
</comment>
<keyword evidence="9 10" id="KW-0472">Membrane</keyword>
<evidence type="ECO:0000256" key="10">
    <source>
        <dbReference type="RuleBase" id="RU363032"/>
    </source>
</evidence>
<dbReference type="Gene3D" id="1.10.3720.10">
    <property type="entry name" value="MetI-like"/>
    <property type="match status" value="1"/>
</dbReference>
<dbReference type="CDD" id="cd06261">
    <property type="entry name" value="TM_PBP2"/>
    <property type="match status" value="1"/>
</dbReference>
<evidence type="ECO:0000256" key="8">
    <source>
        <dbReference type="ARBA" id="ARBA00022989"/>
    </source>
</evidence>
<feature type="domain" description="ABC transmembrane type-1" evidence="12">
    <location>
        <begin position="4"/>
        <end position="212"/>
    </location>
</feature>